<evidence type="ECO:0000313" key="1">
    <source>
        <dbReference type="EMBL" id="KAK7274732.1"/>
    </source>
</evidence>
<reference evidence="1 2" key="1">
    <citation type="submission" date="2024-01" db="EMBL/GenBank/DDBJ databases">
        <title>The genomes of 5 underutilized Papilionoideae crops provide insights into root nodulation and disease resistanc.</title>
        <authorList>
            <person name="Yuan L."/>
        </authorList>
    </citation>
    <scope>NUCLEOTIDE SEQUENCE [LARGE SCALE GENOMIC DNA]</scope>
    <source>
        <strain evidence="1">ZHUSHIDOU_FW_LH</strain>
        <tissue evidence="1">Leaf</tissue>
    </source>
</reference>
<comment type="caution">
    <text evidence="1">The sequence shown here is derived from an EMBL/GenBank/DDBJ whole genome shotgun (WGS) entry which is preliminary data.</text>
</comment>
<evidence type="ECO:0000313" key="2">
    <source>
        <dbReference type="Proteomes" id="UP001372338"/>
    </source>
</evidence>
<keyword evidence="2" id="KW-1185">Reference proteome</keyword>
<organism evidence="1 2">
    <name type="scientific">Crotalaria pallida</name>
    <name type="common">Smooth rattlebox</name>
    <name type="synonym">Crotalaria striata</name>
    <dbReference type="NCBI Taxonomy" id="3830"/>
    <lineage>
        <taxon>Eukaryota</taxon>
        <taxon>Viridiplantae</taxon>
        <taxon>Streptophyta</taxon>
        <taxon>Embryophyta</taxon>
        <taxon>Tracheophyta</taxon>
        <taxon>Spermatophyta</taxon>
        <taxon>Magnoliopsida</taxon>
        <taxon>eudicotyledons</taxon>
        <taxon>Gunneridae</taxon>
        <taxon>Pentapetalae</taxon>
        <taxon>rosids</taxon>
        <taxon>fabids</taxon>
        <taxon>Fabales</taxon>
        <taxon>Fabaceae</taxon>
        <taxon>Papilionoideae</taxon>
        <taxon>50 kb inversion clade</taxon>
        <taxon>genistoids sensu lato</taxon>
        <taxon>core genistoids</taxon>
        <taxon>Crotalarieae</taxon>
        <taxon>Crotalaria</taxon>
    </lineage>
</organism>
<proteinExistence type="predicted"/>
<sequence>MTILVEMVKNKKDAQFNLKQHILHPYNGNYGLVHSRVRIETSIVLFKYDNVCFDVICFVLYFTEPPYDSEQFIKWSLPLALVHY</sequence>
<accession>A0AAN9ICY3</accession>
<dbReference type="AlphaFoldDB" id="A0AAN9ICY3"/>
<dbReference type="EMBL" id="JAYWIO010000003">
    <property type="protein sequence ID" value="KAK7274732.1"/>
    <property type="molecule type" value="Genomic_DNA"/>
</dbReference>
<name>A0AAN9ICY3_CROPI</name>
<protein>
    <submittedName>
        <fullName evidence="1">Uncharacterized protein</fullName>
    </submittedName>
</protein>
<dbReference type="Proteomes" id="UP001372338">
    <property type="component" value="Unassembled WGS sequence"/>
</dbReference>
<gene>
    <name evidence="1" type="ORF">RIF29_15829</name>
</gene>